<dbReference type="EMBL" id="CAJJDN010000039">
    <property type="protein sequence ID" value="CAD8079881.1"/>
    <property type="molecule type" value="Genomic_DNA"/>
</dbReference>
<protein>
    <recommendedName>
        <fullName evidence="2">EF-hand domain-containing protein</fullName>
    </recommendedName>
</protein>
<dbReference type="InterPro" id="IPR018247">
    <property type="entry name" value="EF_Hand_1_Ca_BS"/>
</dbReference>
<dbReference type="PROSITE" id="PS00018">
    <property type="entry name" value="EF_HAND_1"/>
    <property type="match status" value="2"/>
</dbReference>
<feature type="domain" description="EF-hand" evidence="2">
    <location>
        <begin position="164"/>
        <end position="199"/>
    </location>
</feature>
<dbReference type="InterPro" id="IPR002048">
    <property type="entry name" value="EF_hand_dom"/>
</dbReference>
<name>A0A8S1MN71_9CILI</name>
<evidence type="ECO:0000256" key="1">
    <source>
        <dbReference type="SAM" id="MobiDB-lite"/>
    </source>
</evidence>
<gene>
    <name evidence="3" type="ORF">PSON_ATCC_30995.1.T0390336</name>
</gene>
<keyword evidence="4" id="KW-1185">Reference proteome</keyword>
<accession>A0A8S1MN71</accession>
<feature type="region of interest" description="Disordered" evidence="1">
    <location>
        <begin position="1"/>
        <end position="52"/>
    </location>
</feature>
<dbReference type="Proteomes" id="UP000692954">
    <property type="component" value="Unassembled WGS sequence"/>
</dbReference>
<dbReference type="AlphaFoldDB" id="A0A8S1MN71"/>
<sequence>MHSKNPYTRSAFKHQEPSYPQYPQDDYYYEPQSYPYYQQPPPQYYQQQSYHQQPQYEQPMPIYYEQPYPPYQATQPTNSFMEPSLGPFSNYYGGEGMITDIEYLDFPSDLTYKRTPLNLRKHNKLNSTTRQNKKNPITIFFSILLEQLNSERQIEELKRKLVATQDFHAPSLFQFIDQNKTQNIIFDEFFQGLQDLDIKVNYNQLLLVYNRFSEAKNKMSLQDFEKIFLPNGQTSRNYKYSNTLGPKATPILKDLIKFYQANEQRFENSRDLLQKEGINIEEVYQKMDTNQSRNIGLNEFMNALNFYSAVKVLPQEASLLFMRFDKSGNGTISLMEFKREMACKLT</sequence>
<feature type="compositionally biased region" description="Low complexity" evidence="1">
    <location>
        <begin position="17"/>
        <end position="37"/>
    </location>
</feature>
<evidence type="ECO:0000259" key="2">
    <source>
        <dbReference type="PROSITE" id="PS50222"/>
    </source>
</evidence>
<dbReference type="OrthoDB" id="309005at2759"/>
<dbReference type="GO" id="GO:0005509">
    <property type="term" value="F:calcium ion binding"/>
    <property type="evidence" value="ECO:0007669"/>
    <property type="project" value="InterPro"/>
</dbReference>
<organism evidence="3 4">
    <name type="scientific">Paramecium sonneborni</name>
    <dbReference type="NCBI Taxonomy" id="65129"/>
    <lineage>
        <taxon>Eukaryota</taxon>
        <taxon>Sar</taxon>
        <taxon>Alveolata</taxon>
        <taxon>Ciliophora</taxon>
        <taxon>Intramacronucleata</taxon>
        <taxon>Oligohymenophorea</taxon>
        <taxon>Peniculida</taxon>
        <taxon>Parameciidae</taxon>
        <taxon>Paramecium</taxon>
    </lineage>
</organism>
<dbReference type="PROSITE" id="PS50222">
    <property type="entry name" value="EF_HAND_2"/>
    <property type="match status" value="1"/>
</dbReference>
<proteinExistence type="predicted"/>
<reference evidence="3" key="1">
    <citation type="submission" date="2021-01" db="EMBL/GenBank/DDBJ databases">
        <authorList>
            <consortium name="Genoscope - CEA"/>
            <person name="William W."/>
        </authorList>
    </citation>
    <scope>NUCLEOTIDE SEQUENCE</scope>
</reference>
<dbReference type="Pfam" id="PF13499">
    <property type="entry name" value="EF-hand_7"/>
    <property type="match status" value="1"/>
</dbReference>
<evidence type="ECO:0000313" key="4">
    <source>
        <dbReference type="Proteomes" id="UP000692954"/>
    </source>
</evidence>
<evidence type="ECO:0000313" key="3">
    <source>
        <dbReference type="EMBL" id="CAD8079881.1"/>
    </source>
</evidence>
<comment type="caution">
    <text evidence="3">The sequence shown here is derived from an EMBL/GenBank/DDBJ whole genome shotgun (WGS) entry which is preliminary data.</text>
</comment>